<evidence type="ECO:0000313" key="2">
    <source>
        <dbReference type="Proteomes" id="UP000008698"/>
    </source>
</evidence>
<dbReference type="EMBL" id="DS985229">
    <property type="protein sequence ID" value="EEY23612.1"/>
    <property type="molecule type" value="Genomic_DNA"/>
</dbReference>
<evidence type="ECO:0000313" key="1">
    <source>
        <dbReference type="EMBL" id="EEY23612.1"/>
    </source>
</evidence>
<dbReference type="Proteomes" id="UP000008698">
    <property type="component" value="Unassembled WGS sequence"/>
</dbReference>
<proteinExistence type="predicted"/>
<protein>
    <submittedName>
        <fullName evidence="1">Predicted protein</fullName>
    </submittedName>
</protein>
<dbReference type="KEGG" id="val:VDBG_09722"/>
<dbReference type="HOGENOM" id="CLU_1836646_0_0_1"/>
<reference evidence="2" key="1">
    <citation type="journal article" date="2011" name="PLoS Pathog.">
        <title>Comparative genomics yields insights into niche adaptation of plant vascular wilt pathogens.</title>
        <authorList>
            <person name="Klosterman S.J."/>
            <person name="Subbarao K.V."/>
            <person name="Kang S."/>
            <person name="Veronese P."/>
            <person name="Gold S.E."/>
            <person name="Thomma B.P.H.J."/>
            <person name="Chen Z."/>
            <person name="Henrissat B."/>
            <person name="Lee Y.-H."/>
            <person name="Park J."/>
            <person name="Garcia-Pedrajas M.D."/>
            <person name="Barbara D.J."/>
            <person name="Anchieta A."/>
            <person name="de Jonge R."/>
            <person name="Santhanam P."/>
            <person name="Maruthachalam K."/>
            <person name="Atallah Z."/>
            <person name="Amyotte S.G."/>
            <person name="Paz Z."/>
            <person name="Inderbitzin P."/>
            <person name="Hayes R.J."/>
            <person name="Heiman D.I."/>
            <person name="Young S."/>
            <person name="Zeng Q."/>
            <person name="Engels R."/>
            <person name="Galagan J."/>
            <person name="Cuomo C.A."/>
            <person name="Dobinson K.F."/>
            <person name="Ma L.-J."/>
        </authorList>
    </citation>
    <scope>NUCLEOTIDE SEQUENCE [LARGE SCALE GENOMIC DNA]</scope>
    <source>
        <strain evidence="2">VaMs.102 / ATCC MYA-4576 / FGSC 10136</strain>
    </source>
</reference>
<dbReference type="OrthoDB" id="10396528at2759"/>
<sequence length="140" mass="15412">MNASQVKRATLGPVKARCSIRRGGPNVNLRLDVPMDPSPPPSSIHHLCLVSANPAARIHLFHHLSSPPPWRHKSLGQQPPRQAVRSAPIRTTRSCDSVYLKQTAARSQHPVPHSLPTIYAATPFRDLLSYETSHCPSVLI</sequence>
<name>C9SXU7_VERA1</name>
<dbReference type="RefSeq" id="XP_003000002.1">
    <property type="nucleotide sequence ID" value="XM_002999956.1"/>
</dbReference>
<gene>
    <name evidence="1" type="ORF">VDBG_09722</name>
</gene>
<dbReference type="GeneID" id="9531907"/>
<accession>C9SXU7</accession>
<dbReference type="AlphaFoldDB" id="C9SXU7"/>
<keyword evidence="2" id="KW-1185">Reference proteome</keyword>
<organism evidence="2">
    <name type="scientific">Verticillium alfalfae (strain VaMs.102 / ATCC MYA-4576 / FGSC 10136)</name>
    <name type="common">Verticillium wilt of alfalfa</name>
    <name type="synonym">Verticillium albo-atrum</name>
    <dbReference type="NCBI Taxonomy" id="526221"/>
    <lineage>
        <taxon>Eukaryota</taxon>
        <taxon>Fungi</taxon>
        <taxon>Dikarya</taxon>
        <taxon>Ascomycota</taxon>
        <taxon>Pezizomycotina</taxon>
        <taxon>Sordariomycetes</taxon>
        <taxon>Hypocreomycetidae</taxon>
        <taxon>Glomerellales</taxon>
        <taxon>Plectosphaerellaceae</taxon>
        <taxon>Verticillium</taxon>
    </lineage>
</organism>